<evidence type="ECO:0000259" key="1">
    <source>
        <dbReference type="Pfam" id="PF03732"/>
    </source>
</evidence>
<dbReference type="AlphaFoldDB" id="A0A151QQG9"/>
<evidence type="ECO:0000313" key="3">
    <source>
        <dbReference type="Proteomes" id="UP000075243"/>
    </source>
</evidence>
<evidence type="ECO:0000313" key="2">
    <source>
        <dbReference type="EMBL" id="KYP32492.1"/>
    </source>
</evidence>
<accession>A0A151QQG9</accession>
<dbReference type="Gramene" id="C.cajan_44336.t">
    <property type="protein sequence ID" value="C.cajan_44336.t.cds1"/>
    <property type="gene ID" value="C.cajan_44336"/>
</dbReference>
<dbReference type="Pfam" id="PF03732">
    <property type="entry name" value="Retrotrans_gag"/>
    <property type="match status" value="1"/>
</dbReference>
<name>A0A151QQG9_CAJCA</name>
<feature type="domain" description="Retrotransposon gag" evidence="1">
    <location>
        <begin position="59"/>
        <end position="148"/>
    </location>
</feature>
<protein>
    <recommendedName>
        <fullName evidence="1">Retrotransposon gag domain-containing protein</fullName>
    </recommendedName>
</protein>
<dbReference type="OMA" id="IWINGCE"/>
<reference evidence="2" key="1">
    <citation type="journal article" date="2012" name="Nat. Biotechnol.">
        <title>Draft genome sequence of pigeonpea (Cajanus cajan), an orphan legume crop of resource-poor farmers.</title>
        <authorList>
            <person name="Varshney R.K."/>
            <person name="Chen W."/>
            <person name="Li Y."/>
            <person name="Bharti A.K."/>
            <person name="Saxena R.K."/>
            <person name="Schlueter J.A."/>
            <person name="Donoghue M.T."/>
            <person name="Azam S."/>
            <person name="Fan G."/>
            <person name="Whaley A.M."/>
            <person name="Farmer A.D."/>
            <person name="Sheridan J."/>
            <person name="Iwata A."/>
            <person name="Tuteja R."/>
            <person name="Penmetsa R.V."/>
            <person name="Wu W."/>
            <person name="Upadhyaya H.D."/>
            <person name="Yang S.P."/>
            <person name="Shah T."/>
            <person name="Saxena K.B."/>
            <person name="Michael T."/>
            <person name="McCombie W.R."/>
            <person name="Yang B."/>
            <person name="Zhang G."/>
            <person name="Yang H."/>
            <person name="Wang J."/>
            <person name="Spillane C."/>
            <person name="Cook D.R."/>
            <person name="May G.D."/>
            <person name="Xu X."/>
            <person name="Jackson S.A."/>
        </authorList>
    </citation>
    <scope>NUCLEOTIDE SEQUENCE [LARGE SCALE GENOMIC DNA]</scope>
</reference>
<sequence length="156" mass="18033">MKQKLIRETNGGASVQPFQVRNVKLDFPRFVGTDVLQWIFKAEQFFNYYNTPDAQRLTIAAIHLEKDVVPWYQMMTRTNTFHSWVDLTRALEIEFGPSPYECPRSHLFKLTQAGSVQDYYVQFTSLANRVHGITTDALLDCFVGGLKPEIRRDVIA</sequence>
<gene>
    <name evidence="2" type="ORF">KK1_046816</name>
</gene>
<keyword evidence="3" id="KW-1185">Reference proteome</keyword>
<dbReference type="InterPro" id="IPR005162">
    <property type="entry name" value="Retrotrans_gag_dom"/>
</dbReference>
<organism evidence="2 3">
    <name type="scientific">Cajanus cajan</name>
    <name type="common">Pigeon pea</name>
    <name type="synonym">Cajanus indicus</name>
    <dbReference type="NCBI Taxonomy" id="3821"/>
    <lineage>
        <taxon>Eukaryota</taxon>
        <taxon>Viridiplantae</taxon>
        <taxon>Streptophyta</taxon>
        <taxon>Embryophyta</taxon>
        <taxon>Tracheophyta</taxon>
        <taxon>Spermatophyta</taxon>
        <taxon>Magnoliopsida</taxon>
        <taxon>eudicotyledons</taxon>
        <taxon>Gunneridae</taxon>
        <taxon>Pentapetalae</taxon>
        <taxon>rosids</taxon>
        <taxon>fabids</taxon>
        <taxon>Fabales</taxon>
        <taxon>Fabaceae</taxon>
        <taxon>Papilionoideae</taxon>
        <taxon>50 kb inversion clade</taxon>
        <taxon>NPAAA clade</taxon>
        <taxon>indigoferoid/millettioid clade</taxon>
        <taxon>Phaseoleae</taxon>
        <taxon>Cajanus</taxon>
    </lineage>
</organism>
<dbReference type="EMBL" id="KQ485253">
    <property type="protein sequence ID" value="KYP32492.1"/>
    <property type="molecule type" value="Genomic_DNA"/>
</dbReference>
<proteinExistence type="predicted"/>
<dbReference type="Proteomes" id="UP000075243">
    <property type="component" value="Unassembled WGS sequence"/>
</dbReference>